<reference evidence="1" key="1">
    <citation type="journal article" date="2019" name="bioRxiv">
        <title>The Genome of the Zebra Mussel, Dreissena polymorpha: A Resource for Invasive Species Research.</title>
        <authorList>
            <person name="McCartney M.A."/>
            <person name="Auch B."/>
            <person name="Kono T."/>
            <person name="Mallez S."/>
            <person name="Zhang Y."/>
            <person name="Obille A."/>
            <person name="Becker A."/>
            <person name="Abrahante J.E."/>
            <person name="Garbe J."/>
            <person name="Badalamenti J.P."/>
            <person name="Herman A."/>
            <person name="Mangelson H."/>
            <person name="Liachko I."/>
            <person name="Sullivan S."/>
            <person name="Sone E.D."/>
            <person name="Koren S."/>
            <person name="Silverstein K.A.T."/>
            <person name="Beckman K.B."/>
            <person name="Gohl D.M."/>
        </authorList>
    </citation>
    <scope>NUCLEOTIDE SEQUENCE</scope>
    <source>
        <strain evidence="1">Duluth1</strain>
        <tissue evidence="1">Whole animal</tissue>
    </source>
</reference>
<proteinExistence type="predicted"/>
<sequence length="164" mass="18340">MPVTLELLVSVDLPKTGHDVEDPYLTGLDFLPDGRLVAVDNRNKKCIILNERLQRPGTPYKLKYAPLCVVCVSHDAMCVTFGSGKVVCLLSVSTDNAIRLTREIRTSSKFHSICCMSPSQMVVSTYNDPRPARMLSVDGVESDFHQCVFPNETYKYVESKCTYV</sequence>
<keyword evidence="2" id="KW-1185">Reference proteome</keyword>
<comment type="caution">
    <text evidence="1">The sequence shown here is derived from an EMBL/GenBank/DDBJ whole genome shotgun (WGS) entry which is preliminary data.</text>
</comment>
<reference evidence="1" key="2">
    <citation type="submission" date="2020-11" db="EMBL/GenBank/DDBJ databases">
        <authorList>
            <person name="McCartney M.A."/>
            <person name="Auch B."/>
            <person name="Kono T."/>
            <person name="Mallez S."/>
            <person name="Becker A."/>
            <person name="Gohl D.M."/>
            <person name="Silverstein K.A.T."/>
            <person name="Koren S."/>
            <person name="Bechman K.B."/>
            <person name="Herman A."/>
            <person name="Abrahante J.E."/>
            <person name="Garbe J."/>
        </authorList>
    </citation>
    <scope>NUCLEOTIDE SEQUENCE</scope>
    <source>
        <strain evidence="1">Duluth1</strain>
        <tissue evidence="1">Whole animal</tissue>
    </source>
</reference>
<dbReference type="SUPFAM" id="SSF50978">
    <property type="entry name" value="WD40 repeat-like"/>
    <property type="match status" value="1"/>
</dbReference>
<name>A0A9D4M7D6_DREPO</name>
<dbReference type="InterPro" id="IPR036322">
    <property type="entry name" value="WD40_repeat_dom_sf"/>
</dbReference>
<evidence type="ECO:0000313" key="1">
    <source>
        <dbReference type="EMBL" id="KAH3870447.1"/>
    </source>
</evidence>
<dbReference type="AlphaFoldDB" id="A0A9D4M7D6"/>
<evidence type="ECO:0000313" key="2">
    <source>
        <dbReference type="Proteomes" id="UP000828390"/>
    </source>
</evidence>
<protein>
    <submittedName>
        <fullName evidence="1">Uncharacterized protein</fullName>
    </submittedName>
</protein>
<accession>A0A9D4M7D6</accession>
<gene>
    <name evidence="1" type="ORF">DPMN_033634</name>
</gene>
<dbReference type="Proteomes" id="UP000828390">
    <property type="component" value="Unassembled WGS sequence"/>
</dbReference>
<organism evidence="1 2">
    <name type="scientific">Dreissena polymorpha</name>
    <name type="common">Zebra mussel</name>
    <name type="synonym">Mytilus polymorpha</name>
    <dbReference type="NCBI Taxonomy" id="45954"/>
    <lineage>
        <taxon>Eukaryota</taxon>
        <taxon>Metazoa</taxon>
        <taxon>Spiralia</taxon>
        <taxon>Lophotrochozoa</taxon>
        <taxon>Mollusca</taxon>
        <taxon>Bivalvia</taxon>
        <taxon>Autobranchia</taxon>
        <taxon>Heteroconchia</taxon>
        <taxon>Euheterodonta</taxon>
        <taxon>Imparidentia</taxon>
        <taxon>Neoheterodontei</taxon>
        <taxon>Myida</taxon>
        <taxon>Dreissenoidea</taxon>
        <taxon>Dreissenidae</taxon>
        <taxon>Dreissena</taxon>
    </lineage>
</organism>
<dbReference type="EMBL" id="JAIWYP010000002">
    <property type="protein sequence ID" value="KAH3870447.1"/>
    <property type="molecule type" value="Genomic_DNA"/>
</dbReference>